<keyword evidence="1" id="KW-0732">Signal</keyword>
<dbReference type="Gramene" id="OPUNC04G08290.1">
    <property type="protein sequence ID" value="OPUNC04G08290.1"/>
    <property type="gene ID" value="OPUNC04G08290"/>
</dbReference>
<organism evidence="2">
    <name type="scientific">Oryza punctata</name>
    <name type="common">Red rice</name>
    <dbReference type="NCBI Taxonomy" id="4537"/>
    <lineage>
        <taxon>Eukaryota</taxon>
        <taxon>Viridiplantae</taxon>
        <taxon>Streptophyta</taxon>
        <taxon>Embryophyta</taxon>
        <taxon>Tracheophyta</taxon>
        <taxon>Spermatophyta</taxon>
        <taxon>Magnoliopsida</taxon>
        <taxon>Liliopsida</taxon>
        <taxon>Poales</taxon>
        <taxon>Poaceae</taxon>
        <taxon>BOP clade</taxon>
        <taxon>Oryzoideae</taxon>
        <taxon>Oryzeae</taxon>
        <taxon>Oryzinae</taxon>
        <taxon>Oryza</taxon>
    </lineage>
</organism>
<dbReference type="HOGENOM" id="CLU_156172_0_0_1"/>
<proteinExistence type="predicted"/>
<name>A0A0E0KPQ8_ORYPU</name>
<reference evidence="2" key="1">
    <citation type="submission" date="2015-04" db="UniProtKB">
        <authorList>
            <consortium name="EnsemblPlants"/>
        </authorList>
    </citation>
    <scope>IDENTIFICATION</scope>
</reference>
<feature type="signal peptide" evidence="1">
    <location>
        <begin position="1"/>
        <end position="21"/>
    </location>
</feature>
<evidence type="ECO:0000313" key="3">
    <source>
        <dbReference type="Proteomes" id="UP000026962"/>
    </source>
</evidence>
<reference evidence="2" key="2">
    <citation type="submission" date="2018-05" db="EMBL/GenBank/DDBJ databases">
        <title>OpunRS2 (Oryza punctata Reference Sequence Version 2).</title>
        <authorList>
            <person name="Zhang J."/>
            <person name="Kudrna D."/>
            <person name="Lee S."/>
            <person name="Talag J."/>
            <person name="Welchert J."/>
            <person name="Wing R.A."/>
        </authorList>
    </citation>
    <scope>NUCLEOTIDE SEQUENCE [LARGE SCALE GENOMIC DNA]</scope>
</reference>
<keyword evidence="3" id="KW-1185">Reference proteome</keyword>
<evidence type="ECO:0000313" key="2">
    <source>
        <dbReference type="EnsemblPlants" id="OPUNC04G08290.1"/>
    </source>
</evidence>
<dbReference type="PANTHER" id="PTHR34998:SF9">
    <property type="entry name" value="OS04G0357400 PROTEIN"/>
    <property type="match status" value="1"/>
</dbReference>
<feature type="chain" id="PRO_5002365300" evidence="1">
    <location>
        <begin position="22"/>
        <end position="139"/>
    </location>
</feature>
<dbReference type="Proteomes" id="UP000026962">
    <property type="component" value="Chromosome 4"/>
</dbReference>
<sequence length="139" mass="14658">MESKAATAWLLLLAVVAAGEAALPPASSAAKLQLQRRRAVVAAASLISTAAWVEDAVEIFPAEARREMTMLAEVVGGGAGSGGIDHELVVHRRVLAGGGYINLSGVPNLVRCFRNKCQGRGRSYTGRGNQCFHNQSCRL</sequence>
<dbReference type="AlphaFoldDB" id="A0A0E0KPQ8"/>
<dbReference type="EnsemblPlants" id="OPUNC04G08290.1">
    <property type="protein sequence ID" value="OPUNC04G08290.1"/>
    <property type="gene ID" value="OPUNC04G08290"/>
</dbReference>
<dbReference type="OMA" id="REMTMLA"/>
<dbReference type="PANTHER" id="PTHR34998">
    <property type="entry name" value="OS04G0357400 PROTEIN-RELATED"/>
    <property type="match status" value="1"/>
</dbReference>
<accession>A0A0E0KPQ8</accession>
<protein>
    <submittedName>
        <fullName evidence="2">Uncharacterized protein</fullName>
    </submittedName>
</protein>
<evidence type="ECO:0000256" key="1">
    <source>
        <dbReference type="SAM" id="SignalP"/>
    </source>
</evidence>